<feature type="compositionally biased region" description="Low complexity" evidence="1">
    <location>
        <begin position="87"/>
        <end position="134"/>
    </location>
</feature>
<gene>
    <name evidence="2" type="ORF">FA15DRAFT_672560</name>
</gene>
<evidence type="ECO:0000256" key="1">
    <source>
        <dbReference type="SAM" id="MobiDB-lite"/>
    </source>
</evidence>
<feature type="region of interest" description="Disordered" evidence="1">
    <location>
        <begin position="87"/>
        <end position="141"/>
    </location>
</feature>
<evidence type="ECO:0000313" key="2">
    <source>
        <dbReference type="EMBL" id="TFK21445.1"/>
    </source>
</evidence>
<dbReference type="Proteomes" id="UP000307440">
    <property type="component" value="Unassembled WGS sequence"/>
</dbReference>
<proteinExistence type="predicted"/>
<evidence type="ECO:0000313" key="3">
    <source>
        <dbReference type="Proteomes" id="UP000307440"/>
    </source>
</evidence>
<sequence>MSNQPLQSGPVFNGSVNAEVMNTGVITGGRNAKTINENCTVVNGNQVQATGSTTRGHQAPPVNDQMQQFMFMNMMAQNPELMKMYMQQTQAQAQTQTQTSTNASQPYLLQASPAPSLSRGSSSGSGIYESASGSYTRSRQL</sequence>
<reference evidence="2 3" key="1">
    <citation type="journal article" date="2019" name="Nat. Ecol. Evol.">
        <title>Megaphylogeny resolves global patterns of mushroom evolution.</title>
        <authorList>
            <person name="Varga T."/>
            <person name="Krizsan K."/>
            <person name="Foldi C."/>
            <person name="Dima B."/>
            <person name="Sanchez-Garcia M."/>
            <person name="Sanchez-Ramirez S."/>
            <person name="Szollosi G.J."/>
            <person name="Szarkandi J.G."/>
            <person name="Papp V."/>
            <person name="Albert L."/>
            <person name="Andreopoulos W."/>
            <person name="Angelini C."/>
            <person name="Antonin V."/>
            <person name="Barry K.W."/>
            <person name="Bougher N.L."/>
            <person name="Buchanan P."/>
            <person name="Buyck B."/>
            <person name="Bense V."/>
            <person name="Catcheside P."/>
            <person name="Chovatia M."/>
            <person name="Cooper J."/>
            <person name="Damon W."/>
            <person name="Desjardin D."/>
            <person name="Finy P."/>
            <person name="Geml J."/>
            <person name="Haridas S."/>
            <person name="Hughes K."/>
            <person name="Justo A."/>
            <person name="Karasinski D."/>
            <person name="Kautmanova I."/>
            <person name="Kiss B."/>
            <person name="Kocsube S."/>
            <person name="Kotiranta H."/>
            <person name="LaButti K.M."/>
            <person name="Lechner B.E."/>
            <person name="Liimatainen K."/>
            <person name="Lipzen A."/>
            <person name="Lukacs Z."/>
            <person name="Mihaltcheva S."/>
            <person name="Morgado L.N."/>
            <person name="Niskanen T."/>
            <person name="Noordeloos M.E."/>
            <person name="Ohm R.A."/>
            <person name="Ortiz-Santana B."/>
            <person name="Ovrebo C."/>
            <person name="Racz N."/>
            <person name="Riley R."/>
            <person name="Savchenko A."/>
            <person name="Shiryaev A."/>
            <person name="Soop K."/>
            <person name="Spirin V."/>
            <person name="Szebenyi C."/>
            <person name="Tomsovsky M."/>
            <person name="Tulloss R.E."/>
            <person name="Uehling J."/>
            <person name="Grigoriev I.V."/>
            <person name="Vagvolgyi C."/>
            <person name="Papp T."/>
            <person name="Martin F.M."/>
            <person name="Miettinen O."/>
            <person name="Hibbett D.S."/>
            <person name="Nagy L.G."/>
        </authorList>
    </citation>
    <scope>NUCLEOTIDE SEQUENCE [LARGE SCALE GENOMIC DNA]</scope>
    <source>
        <strain evidence="2 3">CBS 121175</strain>
    </source>
</reference>
<protein>
    <submittedName>
        <fullName evidence="2">Uncharacterized protein</fullName>
    </submittedName>
</protein>
<accession>A0A5C3KN50</accession>
<dbReference type="EMBL" id="ML210268">
    <property type="protein sequence ID" value="TFK21445.1"/>
    <property type="molecule type" value="Genomic_DNA"/>
</dbReference>
<dbReference type="AlphaFoldDB" id="A0A5C3KN50"/>
<keyword evidence="3" id="KW-1185">Reference proteome</keyword>
<name>A0A5C3KN50_COPMA</name>
<organism evidence="2 3">
    <name type="scientific">Coprinopsis marcescibilis</name>
    <name type="common">Agaric fungus</name>
    <name type="synonym">Psathyrella marcescibilis</name>
    <dbReference type="NCBI Taxonomy" id="230819"/>
    <lineage>
        <taxon>Eukaryota</taxon>
        <taxon>Fungi</taxon>
        <taxon>Dikarya</taxon>
        <taxon>Basidiomycota</taxon>
        <taxon>Agaricomycotina</taxon>
        <taxon>Agaricomycetes</taxon>
        <taxon>Agaricomycetidae</taxon>
        <taxon>Agaricales</taxon>
        <taxon>Agaricineae</taxon>
        <taxon>Psathyrellaceae</taxon>
        <taxon>Coprinopsis</taxon>
    </lineage>
</organism>